<dbReference type="Proteomes" id="UP000092504">
    <property type="component" value="Unassembled WGS sequence"/>
</dbReference>
<gene>
    <name evidence="1" type="ORF">A8U91_03942</name>
</gene>
<proteinExistence type="predicted"/>
<dbReference type="AlphaFoldDB" id="A0A1B8NY03"/>
<accession>A0A1B8NY03</accession>
<name>A0A1B8NY03_HALEL</name>
<dbReference type="EMBL" id="MAJD01000002">
    <property type="protein sequence ID" value="OBX34879.1"/>
    <property type="molecule type" value="Genomic_DNA"/>
</dbReference>
<comment type="caution">
    <text evidence="1">The sequence shown here is derived from an EMBL/GenBank/DDBJ whole genome shotgun (WGS) entry which is preliminary data.</text>
</comment>
<organism evidence="1 2">
    <name type="scientific">Halomonas elongata</name>
    <dbReference type="NCBI Taxonomy" id="2746"/>
    <lineage>
        <taxon>Bacteria</taxon>
        <taxon>Pseudomonadati</taxon>
        <taxon>Pseudomonadota</taxon>
        <taxon>Gammaproteobacteria</taxon>
        <taxon>Oceanospirillales</taxon>
        <taxon>Halomonadaceae</taxon>
        <taxon>Halomonas</taxon>
    </lineage>
</organism>
<sequence>MPDFDETVHGQQKRLKNQLAFWEDGIGWFRNSARTSFDRRTGVYYEHTLYQ</sequence>
<reference evidence="1 2" key="1">
    <citation type="submission" date="2016-06" db="EMBL/GenBank/DDBJ databases">
        <title>Genome sequence of halotolerant plant growth promoting strain of Halomonas elongata HEK1 isolated from salterns of Rann of Kutch, Gujarat, India.</title>
        <authorList>
            <person name="Gaba S."/>
            <person name="Singh R.N."/>
            <person name="Abrol S."/>
            <person name="Kaushik R."/>
            <person name="Saxena A.K."/>
        </authorList>
    </citation>
    <scope>NUCLEOTIDE SEQUENCE [LARGE SCALE GENOMIC DNA]</scope>
    <source>
        <strain evidence="1 2">HEK1</strain>
    </source>
</reference>
<evidence type="ECO:0000313" key="1">
    <source>
        <dbReference type="EMBL" id="OBX34879.1"/>
    </source>
</evidence>
<protein>
    <submittedName>
        <fullName evidence="1">Uncharacterized protein</fullName>
    </submittedName>
</protein>
<evidence type="ECO:0000313" key="2">
    <source>
        <dbReference type="Proteomes" id="UP000092504"/>
    </source>
</evidence>